<comment type="similarity">
    <text evidence="3 13">Belongs to the cytidine and deoxycytidylate deaminase family.</text>
</comment>
<evidence type="ECO:0000256" key="5">
    <source>
        <dbReference type="ARBA" id="ARBA00022723"/>
    </source>
</evidence>
<dbReference type="GO" id="GO:0005829">
    <property type="term" value="C:cytosol"/>
    <property type="evidence" value="ECO:0007669"/>
    <property type="project" value="TreeGrafter"/>
</dbReference>
<keyword evidence="6 13" id="KW-0378">Hydrolase</keyword>
<evidence type="ECO:0000256" key="8">
    <source>
        <dbReference type="ARBA" id="ARBA00032005"/>
    </source>
</evidence>
<feature type="binding site" evidence="12">
    <location>
        <position position="109"/>
    </location>
    <ligand>
        <name>Zn(2+)</name>
        <dbReference type="ChEBI" id="CHEBI:29105"/>
        <note>catalytic</note>
    </ligand>
</feature>
<evidence type="ECO:0000256" key="11">
    <source>
        <dbReference type="PIRSR" id="PIRSR606262-2"/>
    </source>
</evidence>
<evidence type="ECO:0000256" key="7">
    <source>
        <dbReference type="ARBA" id="ARBA00022833"/>
    </source>
</evidence>
<dbReference type="GO" id="GO:0072527">
    <property type="term" value="P:pyrimidine-containing compound metabolic process"/>
    <property type="evidence" value="ECO:0007669"/>
    <property type="project" value="UniProtKB-ARBA"/>
</dbReference>
<evidence type="ECO:0000256" key="4">
    <source>
        <dbReference type="ARBA" id="ARBA00012783"/>
    </source>
</evidence>
<dbReference type="PROSITE" id="PS51747">
    <property type="entry name" value="CYT_DCMP_DEAMINASES_2"/>
    <property type="match status" value="1"/>
</dbReference>
<keyword evidence="5 12" id="KW-0479">Metal-binding</keyword>
<dbReference type="PANTHER" id="PTHR11644">
    <property type="entry name" value="CYTIDINE DEAMINASE"/>
    <property type="match status" value="1"/>
</dbReference>
<dbReference type="InterPro" id="IPR050202">
    <property type="entry name" value="Cyt/Deoxycyt_deaminase"/>
</dbReference>
<dbReference type="Gene3D" id="3.40.140.10">
    <property type="entry name" value="Cytidine Deaminase, domain 2"/>
    <property type="match status" value="1"/>
</dbReference>
<evidence type="ECO:0000256" key="6">
    <source>
        <dbReference type="ARBA" id="ARBA00022801"/>
    </source>
</evidence>
<dbReference type="Proteomes" id="UP000494163">
    <property type="component" value="Chromosome 2L"/>
</dbReference>
<dbReference type="CDD" id="cd01283">
    <property type="entry name" value="cytidine_deaminase"/>
    <property type="match status" value="1"/>
</dbReference>
<dbReference type="SMR" id="A0A0M4DZV4"/>
<dbReference type="InterPro" id="IPR002125">
    <property type="entry name" value="CMP_dCMP_dom"/>
</dbReference>
<comment type="function">
    <text evidence="2 13">This enzyme scavenges exogenous and endogenous cytidine and 2'-deoxycytidine for UMP synthesis.</text>
</comment>
<feature type="active site" description="Proton donor" evidence="10">
    <location>
        <position position="77"/>
    </location>
</feature>
<dbReference type="EMBL" id="CP012523">
    <property type="protein sequence ID" value="ALC38204.1"/>
    <property type="molecule type" value="Genomic_DNA"/>
</dbReference>
<sequence>MSQVFINGARDEANVRDHDSLDVSIQELIKAAAEARKNAYCPYSNFAVGAALRTSDGTIYSGCNIENGAYAASICAERTAAAKAISEGKREFVACAVVAQQDSGFTTPCGVCRQFLSEFAMDGKDIPLYAAKPTNLPLRVLCTSVLQLLPNSFSFQNGK</sequence>
<dbReference type="InterPro" id="IPR016193">
    <property type="entry name" value="Cytidine_deaminase-like"/>
</dbReference>
<keyword evidence="16" id="KW-1185">Reference proteome</keyword>
<feature type="domain" description="CMP/dCMP-type deaminase" evidence="14">
    <location>
        <begin position="23"/>
        <end position="141"/>
    </location>
</feature>
<dbReference type="NCBIfam" id="TIGR01354">
    <property type="entry name" value="cyt_deam_tetra"/>
    <property type="match status" value="1"/>
</dbReference>
<evidence type="ECO:0000256" key="3">
    <source>
        <dbReference type="ARBA" id="ARBA00006576"/>
    </source>
</evidence>
<dbReference type="PANTHER" id="PTHR11644:SF2">
    <property type="entry name" value="CYTIDINE DEAMINASE"/>
    <property type="match status" value="1"/>
</dbReference>
<accession>A0A0M4DZV4</accession>
<evidence type="ECO:0000313" key="16">
    <source>
        <dbReference type="Proteomes" id="UP000494163"/>
    </source>
</evidence>
<dbReference type="AlphaFoldDB" id="A0A0M4DZV4"/>
<gene>
    <name evidence="15" type="ORF">Dbus_chr2Lg289</name>
</gene>
<dbReference type="EC" id="3.5.4.5" evidence="4 13"/>
<dbReference type="NCBIfam" id="NF004064">
    <property type="entry name" value="PRK05578.1"/>
    <property type="match status" value="1"/>
</dbReference>
<reference evidence="15 16" key="1">
    <citation type="submission" date="2015-08" db="EMBL/GenBank/DDBJ databases">
        <title>Ancestral chromatin configuration constrains chromatin evolution on differentiating sex chromosomes in Drosophila.</title>
        <authorList>
            <person name="Zhou Q."/>
            <person name="Bachtrog D."/>
        </authorList>
    </citation>
    <scope>NUCLEOTIDE SEQUENCE [LARGE SCALE GENOMIC DNA]</scope>
    <source>
        <tissue evidence="15">Whole larvae</tissue>
    </source>
</reference>
<evidence type="ECO:0000256" key="2">
    <source>
        <dbReference type="ARBA" id="ARBA00003949"/>
    </source>
</evidence>
<name>A0A0M4DZV4_DROBS</name>
<evidence type="ECO:0000256" key="13">
    <source>
        <dbReference type="RuleBase" id="RU364006"/>
    </source>
</evidence>
<proteinExistence type="inferred from homology"/>
<protein>
    <recommendedName>
        <fullName evidence="4 13">Cytidine deaminase</fullName>
        <ecNumber evidence="4 13">3.5.4.5</ecNumber>
    </recommendedName>
    <alternativeName>
        <fullName evidence="8 13">Cytidine aminohydrolase</fullName>
    </alternativeName>
</protein>
<dbReference type="GO" id="GO:0055086">
    <property type="term" value="P:nucleobase-containing small molecule metabolic process"/>
    <property type="evidence" value="ECO:0007669"/>
    <property type="project" value="UniProtKB-ARBA"/>
</dbReference>
<keyword evidence="7 12" id="KW-0862">Zinc</keyword>
<organism evidence="15 16">
    <name type="scientific">Drosophila busckii</name>
    <name type="common">Fruit fly</name>
    <dbReference type="NCBI Taxonomy" id="30019"/>
    <lineage>
        <taxon>Eukaryota</taxon>
        <taxon>Metazoa</taxon>
        <taxon>Ecdysozoa</taxon>
        <taxon>Arthropoda</taxon>
        <taxon>Hexapoda</taxon>
        <taxon>Insecta</taxon>
        <taxon>Pterygota</taxon>
        <taxon>Neoptera</taxon>
        <taxon>Endopterygota</taxon>
        <taxon>Diptera</taxon>
        <taxon>Brachycera</taxon>
        <taxon>Muscomorpha</taxon>
        <taxon>Ephydroidea</taxon>
        <taxon>Drosophilidae</taxon>
        <taxon>Drosophila</taxon>
    </lineage>
</organism>
<dbReference type="SUPFAM" id="SSF53927">
    <property type="entry name" value="Cytidine deaminase-like"/>
    <property type="match status" value="1"/>
</dbReference>
<dbReference type="OrthoDB" id="414540at2759"/>
<evidence type="ECO:0000256" key="10">
    <source>
        <dbReference type="PIRSR" id="PIRSR606262-1"/>
    </source>
</evidence>
<dbReference type="Pfam" id="PF00383">
    <property type="entry name" value="dCMP_cyt_deam_1"/>
    <property type="match status" value="1"/>
</dbReference>
<evidence type="ECO:0000256" key="9">
    <source>
        <dbReference type="ARBA" id="ARBA00049558"/>
    </source>
</evidence>
<dbReference type="GO" id="GO:0008270">
    <property type="term" value="F:zinc ion binding"/>
    <property type="evidence" value="ECO:0007669"/>
    <property type="project" value="UniProtKB-UniRule"/>
</dbReference>
<dbReference type="FunFam" id="3.40.140.10:FF:000008">
    <property type="entry name" value="Cytidine deaminase"/>
    <property type="match status" value="1"/>
</dbReference>
<feature type="binding site" evidence="12">
    <location>
        <position position="75"/>
    </location>
    <ligand>
        <name>Zn(2+)</name>
        <dbReference type="ChEBI" id="CHEBI:29105"/>
        <note>catalytic</note>
    </ligand>
</feature>
<dbReference type="InterPro" id="IPR006262">
    <property type="entry name" value="Cyt_deam_tetra"/>
</dbReference>
<evidence type="ECO:0000256" key="1">
    <source>
        <dbReference type="ARBA" id="ARBA00001947"/>
    </source>
</evidence>
<evidence type="ECO:0000313" key="15">
    <source>
        <dbReference type="EMBL" id="ALC38204.1"/>
    </source>
</evidence>
<dbReference type="GO" id="GO:0004126">
    <property type="term" value="F:cytidine deaminase activity"/>
    <property type="evidence" value="ECO:0007669"/>
    <property type="project" value="UniProtKB-UniRule"/>
</dbReference>
<feature type="binding site" evidence="11">
    <location>
        <begin position="64"/>
        <end position="70"/>
    </location>
    <ligand>
        <name>substrate</name>
    </ligand>
</feature>
<comment type="cofactor">
    <cofactor evidence="1 12 13">
        <name>Zn(2+)</name>
        <dbReference type="ChEBI" id="CHEBI:29105"/>
    </cofactor>
</comment>
<dbReference type="OMA" id="RFITPCG"/>
<evidence type="ECO:0000256" key="12">
    <source>
        <dbReference type="PIRSR" id="PIRSR606262-3"/>
    </source>
</evidence>
<evidence type="ECO:0000259" key="14">
    <source>
        <dbReference type="PROSITE" id="PS51747"/>
    </source>
</evidence>
<feature type="binding site" evidence="12">
    <location>
        <position position="112"/>
    </location>
    <ligand>
        <name>Zn(2+)</name>
        <dbReference type="ChEBI" id="CHEBI:29105"/>
        <note>catalytic</note>
    </ligand>
</feature>
<comment type="catalytic activity">
    <reaction evidence="9 13">
        <text>cytidine + H2O + H(+) = uridine + NH4(+)</text>
        <dbReference type="Rhea" id="RHEA:16069"/>
        <dbReference type="ChEBI" id="CHEBI:15377"/>
        <dbReference type="ChEBI" id="CHEBI:15378"/>
        <dbReference type="ChEBI" id="CHEBI:16704"/>
        <dbReference type="ChEBI" id="CHEBI:17562"/>
        <dbReference type="ChEBI" id="CHEBI:28938"/>
        <dbReference type="EC" id="3.5.4.5"/>
    </reaction>
</comment>
<dbReference type="STRING" id="30019.A0A0M4DZV4"/>
<comment type="catalytic activity">
    <reaction evidence="13">
        <text>2'-deoxycytidine + H2O + H(+) = 2'-deoxyuridine + NH4(+)</text>
        <dbReference type="Rhea" id="RHEA:13433"/>
        <dbReference type="ChEBI" id="CHEBI:15377"/>
        <dbReference type="ChEBI" id="CHEBI:15378"/>
        <dbReference type="ChEBI" id="CHEBI:15698"/>
        <dbReference type="ChEBI" id="CHEBI:16450"/>
        <dbReference type="ChEBI" id="CHEBI:28938"/>
        <dbReference type="EC" id="3.5.4.5"/>
    </reaction>
</comment>